<evidence type="ECO:0000313" key="10">
    <source>
        <dbReference type="Proteomes" id="UP001164761"/>
    </source>
</evidence>
<dbReference type="Pfam" id="PF03845">
    <property type="entry name" value="Spore_permease"/>
    <property type="match status" value="1"/>
</dbReference>
<evidence type="ECO:0000256" key="4">
    <source>
        <dbReference type="ARBA" id="ARBA00022544"/>
    </source>
</evidence>
<evidence type="ECO:0000256" key="5">
    <source>
        <dbReference type="ARBA" id="ARBA00022692"/>
    </source>
</evidence>
<gene>
    <name evidence="9" type="ORF">NZD89_03450</name>
</gene>
<accession>A0ABY6ZIZ0</accession>
<dbReference type="EMBL" id="CP104067">
    <property type="protein sequence ID" value="WAH42558.1"/>
    <property type="molecule type" value="Genomic_DNA"/>
</dbReference>
<evidence type="ECO:0000256" key="6">
    <source>
        <dbReference type="ARBA" id="ARBA00022989"/>
    </source>
</evidence>
<name>A0ABY6ZIZ0_9BACL</name>
<keyword evidence="4" id="KW-0309">Germination</keyword>
<evidence type="ECO:0000256" key="8">
    <source>
        <dbReference type="SAM" id="Phobius"/>
    </source>
</evidence>
<keyword evidence="5 8" id="KW-0812">Transmembrane</keyword>
<feature type="transmembrane region" description="Helical" evidence="8">
    <location>
        <begin position="222"/>
        <end position="245"/>
    </location>
</feature>
<feature type="transmembrane region" description="Helical" evidence="8">
    <location>
        <begin position="121"/>
        <end position="140"/>
    </location>
</feature>
<dbReference type="InterPro" id="IPR004761">
    <property type="entry name" value="Spore_GerAB"/>
</dbReference>
<feature type="transmembrane region" description="Helical" evidence="8">
    <location>
        <begin position="339"/>
        <end position="360"/>
    </location>
</feature>
<dbReference type="Gene3D" id="1.20.1740.10">
    <property type="entry name" value="Amino acid/polyamine transporter I"/>
    <property type="match status" value="1"/>
</dbReference>
<organism evidence="9 10">
    <name type="scientific">Alicyclobacillus fastidiosus</name>
    <dbReference type="NCBI Taxonomy" id="392011"/>
    <lineage>
        <taxon>Bacteria</taxon>
        <taxon>Bacillati</taxon>
        <taxon>Bacillota</taxon>
        <taxon>Bacilli</taxon>
        <taxon>Bacillales</taxon>
        <taxon>Alicyclobacillaceae</taxon>
        <taxon>Alicyclobacillus</taxon>
    </lineage>
</organism>
<keyword evidence="6 8" id="KW-1133">Transmembrane helix</keyword>
<feature type="transmembrane region" description="Helical" evidence="8">
    <location>
        <begin position="275"/>
        <end position="299"/>
    </location>
</feature>
<sequence length="369" mass="40798">MEKPKSVTATQLTMSIGTSIIGVGILSFPRITVEYVRTGAPMATILAMLLMMCGGIVVAYLGNQYREKTIFEYTDELIGQWIGRLLLVCIGAYFLELAALASREFGEVVVTSVLQRTPIEVTVFVMVLMATVACRSDIIVFTRILTFYMPFVYFPALVIVVLSLKSAQTTNVMPLFGMFYGQQIKSVFMSIMVVAALFTNYIIVGLIIPFMYQPTRAMRGTIVGIGIAGTLYVILMFSTLSVFGIEEMDNLLWPTMELAKTAALPTFFIERLDPIFLAVWVTAVFSAIFAAYYVAIQALSHVFRLKNHRGLSILVLPIIMMLAKLPPNIVALYHVVKQVGVIGLCLTLGYPLLLLIAHVIKTARVKSSI</sequence>
<evidence type="ECO:0000256" key="1">
    <source>
        <dbReference type="ARBA" id="ARBA00004141"/>
    </source>
</evidence>
<evidence type="ECO:0000256" key="2">
    <source>
        <dbReference type="ARBA" id="ARBA00007998"/>
    </source>
</evidence>
<feature type="transmembrane region" description="Helical" evidence="8">
    <location>
        <begin position="81"/>
        <end position="101"/>
    </location>
</feature>
<reference evidence="9" key="1">
    <citation type="submission" date="2022-08" db="EMBL/GenBank/DDBJ databases">
        <title>Alicyclobacillus fastidiosus DSM 17978, complete genome.</title>
        <authorList>
            <person name="Wang Q."/>
            <person name="Cai R."/>
            <person name="Wang Z."/>
        </authorList>
    </citation>
    <scope>NUCLEOTIDE SEQUENCE</scope>
    <source>
        <strain evidence="9">DSM 17978</strain>
    </source>
</reference>
<feature type="transmembrane region" description="Helical" evidence="8">
    <location>
        <begin position="39"/>
        <end position="61"/>
    </location>
</feature>
<dbReference type="RefSeq" id="WP_268006429.1">
    <property type="nucleotide sequence ID" value="NZ_BSUT01000001.1"/>
</dbReference>
<dbReference type="PANTHER" id="PTHR34975:SF2">
    <property type="entry name" value="SPORE GERMINATION PROTEIN A2"/>
    <property type="match status" value="1"/>
</dbReference>
<dbReference type="NCBIfam" id="TIGR00912">
    <property type="entry name" value="2A0309"/>
    <property type="match status" value="1"/>
</dbReference>
<feature type="transmembrane region" description="Helical" evidence="8">
    <location>
        <begin position="311"/>
        <end position="333"/>
    </location>
</feature>
<feature type="transmembrane region" description="Helical" evidence="8">
    <location>
        <begin position="12"/>
        <end position="33"/>
    </location>
</feature>
<evidence type="ECO:0000256" key="7">
    <source>
        <dbReference type="ARBA" id="ARBA00023136"/>
    </source>
</evidence>
<feature type="transmembrane region" description="Helical" evidence="8">
    <location>
        <begin position="187"/>
        <end position="210"/>
    </location>
</feature>
<comment type="similarity">
    <text evidence="2">Belongs to the amino acid-polyamine-organocation (APC) superfamily. Spore germination protein (SGP) (TC 2.A.3.9) family.</text>
</comment>
<feature type="transmembrane region" description="Helical" evidence="8">
    <location>
        <begin position="147"/>
        <end position="167"/>
    </location>
</feature>
<proteinExistence type="inferred from homology"/>
<keyword evidence="7 8" id="KW-0472">Membrane</keyword>
<keyword evidence="10" id="KW-1185">Reference proteome</keyword>
<keyword evidence="3" id="KW-0813">Transport</keyword>
<evidence type="ECO:0000313" key="9">
    <source>
        <dbReference type="EMBL" id="WAH42558.1"/>
    </source>
</evidence>
<dbReference type="PANTHER" id="PTHR34975">
    <property type="entry name" value="SPORE GERMINATION PROTEIN A2"/>
    <property type="match status" value="1"/>
</dbReference>
<evidence type="ECO:0000256" key="3">
    <source>
        <dbReference type="ARBA" id="ARBA00022448"/>
    </source>
</evidence>
<dbReference type="Proteomes" id="UP001164761">
    <property type="component" value="Chromosome"/>
</dbReference>
<comment type="subcellular location">
    <subcellularLocation>
        <location evidence="1">Membrane</location>
        <topology evidence="1">Multi-pass membrane protein</topology>
    </subcellularLocation>
</comment>
<protein>
    <submittedName>
        <fullName evidence="9">Spore germination protein</fullName>
    </submittedName>
</protein>